<comment type="subcellular location">
    <subcellularLocation>
        <location evidence="1">Cell outer membrane</location>
    </subcellularLocation>
</comment>
<dbReference type="EMBL" id="JTKH01000006">
    <property type="protein sequence ID" value="KII81025.1"/>
    <property type="molecule type" value="Genomic_DNA"/>
</dbReference>
<protein>
    <recommendedName>
        <fullName evidence="5">OmpA-like domain-containing protein</fullName>
    </recommendedName>
</protein>
<proteinExistence type="predicted"/>
<dbReference type="InterPro" id="IPR006665">
    <property type="entry name" value="OmpA-like"/>
</dbReference>
<accession>A0A0C2NY34</accession>
<keyword evidence="3" id="KW-0998">Cell outer membrane</keyword>
<dbReference type="Pfam" id="PF00691">
    <property type="entry name" value="OmpA"/>
    <property type="match status" value="1"/>
</dbReference>
<dbReference type="PRINTS" id="PR01021">
    <property type="entry name" value="OMPADOMAIN"/>
</dbReference>
<dbReference type="InterPro" id="IPR036737">
    <property type="entry name" value="OmpA-like_sf"/>
</dbReference>
<dbReference type="InterPro" id="IPR050330">
    <property type="entry name" value="Bact_OuterMem_StrucFunc"/>
</dbReference>
<evidence type="ECO:0000256" key="2">
    <source>
        <dbReference type="ARBA" id="ARBA00023136"/>
    </source>
</evidence>
<evidence type="ECO:0000256" key="4">
    <source>
        <dbReference type="PROSITE-ProRule" id="PRU00473"/>
    </source>
</evidence>
<evidence type="ECO:0000256" key="3">
    <source>
        <dbReference type="ARBA" id="ARBA00023237"/>
    </source>
</evidence>
<dbReference type="AlphaFoldDB" id="A0A0C2NY34"/>
<reference evidence="6 7" key="1">
    <citation type="submission" date="2014-11" db="EMBL/GenBank/DDBJ databases">
        <title>Draft Genome Sequence of Vibrio piscirenalis strains CECT 8603T and CECT 8604, two marine Gammaproteobacterium isolated from cultured gilthead sea bream (Sparus aurata).</title>
        <authorList>
            <person name="Arahal D.R."/>
            <person name="Rodrigo-Torres L."/>
            <person name="Lucena T."/>
            <person name="Pujalte M.J."/>
        </authorList>
    </citation>
    <scope>NUCLEOTIDE SEQUENCE [LARGE SCALE GENOMIC DNA]</scope>
    <source>
        <strain evidence="6 7">DCR 1-4-2</strain>
    </source>
</reference>
<evidence type="ECO:0000259" key="5">
    <source>
        <dbReference type="PROSITE" id="PS51123"/>
    </source>
</evidence>
<dbReference type="SUPFAM" id="SSF103088">
    <property type="entry name" value="OmpA-like"/>
    <property type="match status" value="1"/>
</dbReference>
<dbReference type="Gene3D" id="3.30.1330.60">
    <property type="entry name" value="OmpA-like domain"/>
    <property type="match status" value="1"/>
</dbReference>
<keyword evidence="7" id="KW-1185">Reference proteome</keyword>
<organism evidence="6 7">
    <name type="scientific">Vibrio renipiscarius</name>
    <dbReference type="NCBI Taxonomy" id="1461322"/>
    <lineage>
        <taxon>Bacteria</taxon>
        <taxon>Pseudomonadati</taxon>
        <taxon>Pseudomonadota</taxon>
        <taxon>Gammaproteobacteria</taxon>
        <taxon>Vibrionales</taxon>
        <taxon>Vibrionaceae</taxon>
        <taxon>Vibrio</taxon>
    </lineage>
</organism>
<dbReference type="RefSeq" id="WP_040988718.1">
    <property type="nucleotide sequence ID" value="NZ_JTKH01000006.1"/>
</dbReference>
<sequence length="479" mass="54081">MKKFALLGRSVIMSVGLLSSYTITARDNLFSPLPDSKVAEQSLRHFSPYWLVNGIAGNKPQSIVVKGKVRRLNYQLSPSYLPEHAVNNYVSQLEKHGAELLFHCNKDQCGNWDKLQKMVGPLNKLSERNPSLVTAKLTSDTKSMYVSVYATNWKNGMNVQLDVVEVIEEPLDLVEIDSTFLRSNVKQVSYTNQSHKDKKGASDHPMIQRLPGAYIWEYKQFGFKQTPIALGKNLNVEQRKGKVTSIGYHLPRTYSEYEVDANYKAAFEKLGFELQASCSGRECGNEKRFVEKIQSVVYNGNEKSQRYRFYTLKREEGDVHGLVYVIGYKGALWAEVRLIEETALVDDRVEIDLDGLINGIDQNGYVALDGLLFKFDSDEMLPEATPVLNVLTEYLKGNPKGLFYVVGHTDDKGTQQYNSALSERRAKAVVNALVNQHRIPKGQLTAKGMGEFSPVANNSHEQGQKQNRRVELVLRSDNK</sequence>
<dbReference type="PANTHER" id="PTHR30329:SF21">
    <property type="entry name" value="LIPOPROTEIN YIAD-RELATED"/>
    <property type="match status" value="1"/>
</dbReference>
<dbReference type="Proteomes" id="UP000031672">
    <property type="component" value="Unassembled WGS sequence"/>
</dbReference>
<dbReference type="PANTHER" id="PTHR30329">
    <property type="entry name" value="STATOR ELEMENT OF FLAGELLAR MOTOR COMPLEX"/>
    <property type="match status" value="1"/>
</dbReference>
<evidence type="ECO:0000313" key="6">
    <source>
        <dbReference type="EMBL" id="KII81025.1"/>
    </source>
</evidence>
<accession>A0A0C2NYS9</accession>
<name>A0A0C2NY34_9VIBR</name>
<dbReference type="CDD" id="cd07185">
    <property type="entry name" value="OmpA_C-like"/>
    <property type="match status" value="1"/>
</dbReference>
<keyword evidence="2 4" id="KW-0472">Membrane</keyword>
<dbReference type="GO" id="GO:0009279">
    <property type="term" value="C:cell outer membrane"/>
    <property type="evidence" value="ECO:0007669"/>
    <property type="project" value="UniProtKB-SubCell"/>
</dbReference>
<dbReference type="STRING" id="1461322.OJ16_07030"/>
<comment type="caution">
    <text evidence="6">The sequence shown here is derived from an EMBL/GenBank/DDBJ whole genome shotgun (WGS) entry which is preliminary data.</text>
</comment>
<feature type="domain" description="OmpA-like" evidence="5">
    <location>
        <begin position="360"/>
        <end position="478"/>
    </location>
</feature>
<gene>
    <name evidence="6" type="ORF">OJ16_07030</name>
</gene>
<dbReference type="PROSITE" id="PS51123">
    <property type="entry name" value="OMPA_2"/>
    <property type="match status" value="1"/>
</dbReference>
<dbReference type="OrthoDB" id="9792021at2"/>
<dbReference type="InterPro" id="IPR006690">
    <property type="entry name" value="OMPA-like_CS"/>
</dbReference>
<dbReference type="PROSITE" id="PS01068">
    <property type="entry name" value="OMPA_1"/>
    <property type="match status" value="1"/>
</dbReference>
<evidence type="ECO:0000256" key="1">
    <source>
        <dbReference type="ARBA" id="ARBA00004442"/>
    </source>
</evidence>
<dbReference type="InterPro" id="IPR006664">
    <property type="entry name" value="OMP_bac"/>
</dbReference>
<evidence type="ECO:0000313" key="7">
    <source>
        <dbReference type="Proteomes" id="UP000031672"/>
    </source>
</evidence>